<dbReference type="Gene3D" id="3.30.70.1890">
    <property type="match status" value="1"/>
</dbReference>
<evidence type="ECO:0000256" key="5">
    <source>
        <dbReference type="PIRSR" id="PIRSR005054-1"/>
    </source>
</evidence>
<dbReference type="InterPro" id="IPR045747">
    <property type="entry name" value="CRISPR-assoc_prot_Cas6_N_sf"/>
</dbReference>
<comment type="caution">
    <text evidence="9">The sequence shown here is derived from an EMBL/GenBank/DDBJ whole genome shotgun (WGS) entry which is preliminary data.</text>
</comment>
<gene>
    <name evidence="9" type="primary">cas6</name>
    <name evidence="9" type="ORF">C7U54_02480</name>
    <name evidence="8" type="ORF">LJD74_14540</name>
</gene>
<dbReference type="GO" id="GO:0016788">
    <property type="term" value="F:hydrolase activity, acting on ester bonds"/>
    <property type="evidence" value="ECO:0007669"/>
    <property type="project" value="InterPro"/>
</dbReference>
<dbReference type="GO" id="GO:0051607">
    <property type="term" value="P:defense response to virus"/>
    <property type="evidence" value="ECO:0007669"/>
    <property type="project" value="UniProtKB-KW"/>
</dbReference>
<dbReference type="PANTHER" id="PTHR36984:SF1">
    <property type="entry name" value="CRISPR-ASSOCIATED ENDORIBONUCLEASE CAS6 1"/>
    <property type="match status" value="1"/>
</dbReference>
<dbReference type="CDD" id="cd21140">
    <property type="entry name" value="Cas6_I-like"/>
    <property type="match status" value="1"/>
</dbReference>
<dbReference type="Proteomes" id="UP000240974">
    <property type="component" value="Unassembled WGS sequence"/>
</dbReference>
<feature type="active site" description="Proton donor" evidence="6">
    <location>
        <position position="40"/>
    </location>
</feature>
<evidence type="ECO:0000256" key="2">
    <source>
        <dbReference type="ARBA" id="ARBA00022884"/>
    </source>
</evidence>
<dbReference type="EMBL" id="JAJDKQ010000048">
    <property type="protein sequence ID" value="MCB8563206.1"/>
    <property type="molecule type" value="Genomic_DNA"/>
</dbReference>
<dbReference type="NCBIfam" id="TIGR01877">
    <property type="entry name" value="cas_cas6"/>
    <property type="match status" value="1"/>
</dbReference>
<feature type="domain" description="CRISPR associated protein Cas6 C-terminal" evidence="7">
    <location>
        <begin position="122"/>
        <end position="236"/>
    </location>
</feature>
<organism evidence="9 10">
    <name type="scientific">Faecalibacillus intestinalis</name>
    <dbReference type="NCBI Taxonomy" id="1982626"/>
    <lineage>
        <taxon>Bacteria</taxon>
        <taxon>Bacillati</taxon>
        <taxon>Bacillota</taxon>
        <taxon>Erysipelotrichia</taxon>
        <taxon>Erysipelotrichales</taxon>
        <taxon>Coprobacillaceae</taxon>
        <taxon>Faecalibacillus</taxon>
    </lineage>
</organism>
<comment type="similarity">
    <text evidence="1 4">Belongs to the CRISPR-associated protein Cas6/Cse3/CasE family.</text>
</comment>
<evidence type="ECO:0000256" key="1">
    <source>
        <dbReference type="ARBA" id="ARBA00005937"/>
    </source>
</evidence>
<dbReference type="AlphaFoldDB" id="A0A2T3G645"/>
<reference evidence="8" key="2">
    <citation type="submission" date="2021-10" db="EMBL/GenBank/DDBJ databases">
        <title>Collection of gut derived symbiotic bacterial strains cultured from healthy donors.</title>
        <authorList>
            <person name="Lin H."/>
            <person name="Littmann E."/>
            <person name="Kohout C."/>
            <person name="Pamer E.G."/>
        </authorList>
    </citation>
    <scope>NUCLEOTIDE SEQUENCE</scope>
    <source>
        <strain evidence="8">DFI.5.2</strain>
    </source>
</reference>
<name>A0A2T3G645_9FIRM</name>
<comment type="function">
    <text evidence="4">CRISPR (clustered regularly interspaced short palindromic repeat), is an adaptive immune system that provides protection against mobile genetic elements (viruses, transposable elements and conjugative plasmids). CRISPR clusters contain sequences complementary to antecedent mobile elements and target invading nucleic acids. CRISPR clusters are transcribed and processed into CRISPR RNA (crRNA).</text>
</comment>
<dbReference type="PANTHER" id="PTHR36984">
    <property type="entry name" value="CRISPR-ASSOCIATED ENDORIBONUCLEASE CAS6 1"/>
    <property type="match status" value="1"/>
</dbReference>
<keyword evidence="2" id="KW-0694">RNA-binding</keyword>
<dbReference type="Proteomes" id="UP001197827">
    <property type="component" value="Unassembled WGS sequence"/>
</dbReference>
<feature type="active site" description="Proton acceptor" evidence="6">
    <location>
        <position position="27"/>
    </location>
</feature>
<evidence type="ECO:0000256" key="6">
    <source>
        <dbReference type="PIRSR" id="PIRSR005054-50"/>
    </source>
</evidence>
<evidence type="ECO:0000313" key="8">
    <source>
        <dbReference type="EMBL" id="MCB8563206.1"/>
    </source>
</evidence>
<dbReference type="EMBL" id="PYLQ01000002">
    <property type="protein sequence ID" value="PST43020.1"/>
    <property type="molecule type" value="Genomic_DNA"/>
</dbReference>
<evidence type="ECO:0000259" key="7">
    <source>
        <dbReference type="Pfam" id="PF01881"/>
    </source>
</evidence>
<evidence type="ECO:0000313" key="9">
    <source>
        <dbReference type="EMBL" id="PST43020.1"/>
    </source>
</evidence>
<dbReference type="GO" id="GO:0003723">
    <property type="term" value="F:RNA binding"/>
    <property type="evidence" value="ECO:0007669"/>
    <property type="project" value="UniProtKB-KW"/>
</dbReference>
<dbReference type="Gene3D" id="3.30.70.1900">
    <property type="match status" value="1"/>
</dbReference>
<keyword evidence="10" id="KW-1185">Reference proteome</keyword>
<feature type="site" description="Transition state stabilizer" evidence="5">
    <location>
        <position position="52"/>
    </location>
</feature>
<proteinExistence type="inferred from homology"/>
<dbReference type="RefSeq" id="WP_022002454.1">
    <property type="nucleotide sequence ID" value="NZ_JAJDKQ010000048.1"/>
</dbReference>
<dbReference type="InterPro" id="IPR010156">
    <property type="entry name" value="CRISPR-assoc_prot_Cas6"/>
</dbReference>
<dbReference type="PIRSF" id="PIRSF005054">
    <property type="entry name" value="PF1131"/>
    <property type="match status" value="1"/>
</dbReference>
<sequence>MRLKIQLSYNNFTVPMSYQSILQGVIYSLLSKDELGDFYHNDGYHYDKKTFKCFTFSQLFGKYKIENKHLIFDDDFYFYISSLDEKFLKHIYKTILLNNSLLINKQQVKIKNISILNLQPFIGTKKICIETLSPMLIYSTKDNYSTYYRPSDKESLNFIINNIQDKCLAYHYPIKELVFKIDYIIYEKRRMMKFKNCFYECFMTKLEIETNFETLSLIYNCGLSSKNSCGFGMIDIAHEKSNISL</sequence>
<reference evidence="9 10" key="1">
    <citation type="journal article" date="2019" name="Int. J. Syst. Evol. Microbiol.">
        <title>Faecalibacillus intestinalis gen. nov., sp. nov. and Faecalibacillus faecis sp. nov., isolated from human faeces.</title>
        <authorList>
            <person name="Seo B."/>
            <person name="Jeon K."/>
            <person name="Baek I."/>
            <person name="Lee Y.M."/>
            <person name="Baek K."/>
            <person name="Ko G."/>
        </authorList>
    </citation>
    <scope>NUCLEOTIDE SEQUENCE [LARGE SCALE GENOMIC DNA]</scope>
    <source>
        <strain evidence="9 10">SNUG30099</strain>
    </source>
</reference>
<dbReference type="InterPro" id="IPR049435">
    <property type="entry name" value="Cas_Cas6_C"/>
</dbReference>
<dbReference type="Pfam" id="PF21350">
    <property type="entry name" value="Cas6_I-A"/>
    <property type="match status" value="1"/>
</dbReference>
<evidence type="ECO:0000256" key="4">
    <source>
        <dbReference type="PIRNR" id="PIRNR005054"/>
    </source>
</evidence>
<keyword evidence="3" id="KW-0051">Antiviral defense</keyword>
<evidence type="ECO:0000313" key="10">
    <source>
        <dbReference type="Proteomes" id="UP000240974"/>
    </source>
</evidence>
<protein>
    <recommendedName>
        <fullName evidence="4">CRISPR-associated endoribonuclease</fullName>
    </recommendedName>
</protein>
<evidence type="ECO:0000256" key="3">
    <source>
        <dbReference type="ARBA" id="ARBA00023118"/>
    </source>
</evidence>
<accession>A0A2T3G645</accession>
<dbReference type="Pfam" id="PF01881">
    <property type="entry name" value="Cas_Cas6_C"/>
    <property type="match status" value="1"/>
</dbReference>